<dbReference type="EMBL" id="SRZC01000001">
    <property type="protein sequence ID" value="TGX84195.1"/>
    <property type="molecule type" value="Genomic_DNA"/>
</dbReference>
<gene>
    <name evidence="1" type="ORF">E5358_00730</name>
</gene>
<reference evidence="1" key="1">
    <citation type="submission" date="2019-04" db="EMBL/GenBank/DDBJ databases">
        <title>Microbes associate with the intestines of laboratory mice.</title>
        <authorList>
            <person name="Navarre W."/>
            <person name="Wong E."/>
            <person name="Huang K."/>
            <person name="Tropini C."/>
            <person name="Ng K."/>
            <person name="Yu B."/>
        </authorList>
    </citation>
    <scope>NUCLEOTIDE SEQUENCE</scope>
    <source>
        <strain evidence="1">NM73_A23</strain>
    </source>
</reference>
<accession>A0AC61QU60</accession>
<dbReference type="Proteomes" id="UP000308886">
    <property type="component" value="Unassembled WGS sequence"/>
</dbReference>
<name>A0AC61QU60_9BACT</name>
<comment type="caution">
    <text evidence="1">The sequence shown here is derived from an EMBL/GenBank/DDBJ whole genome shotgun (WGS) entry which is preliminary data.</text>
</comment>
<evidence type="ECO:0000313" key="1">
    <source>
        <dbReference type="EMBL" id="TGX84195.1"/>
    </source>
</evidence>
<evidence type="ECO:0000313" key="2">
    <source>
        <dbReference type="Proteomes" id="UP000308886"/>
    </source>
</evidence>
<protein>
    <submittedName>
        <fullName evidence="1">Uncharacterized protein</fullName>
    </submittedName>
</protein>
<sequence length="298" mass="32882">MRKITMAILLLRAVAGMAQGYITYENLSSSALRNELGDRFGSGGMYMVSAGYTIPLSSKENERGQRTAWMASISGKYAEMDNHGEARELNPTSIINSGISLTHIRPISEKWSIMANAGCGIYAPADEISAKSILGSGGVIFVYSLNKNLSLGIGGGITNSYGAPMAMPIFYLNWQRNGKFTFRVDMANSIKMAISTHFSDRFALELVPMEVDGLSAVMSVEGREQVYSMTMLRSYLSPSFRFGKRMTLFATVGGNWLRGIKTTERSLKGFFNSFTDDDEDNPHFRPALRLSAGMRFRL</sequence>
<keyword evidence="2" id="KW-1185">Reference proteome</keyword>
<organism evidence="1 2">
    <name type="scientific">Palleniella muris</name>
    <dbReference type="NCBI Taxonomy" id="3038145"/>
    <lineage>
        <taxon>Bacteria</taxon>
        <taxon>Pseudomonadati</taxon>
        <taxon>Bacteroidota</taxon>
        <taxon>Bacteroidia</taxon>
        <taxon>Bacteroidales</taxon>
        <taxon>Prevotellaceae</taxon>
        <taxon>Palleniella</taxon>
    </lineage>
</organism>
<proteinExistence type="predicted"/>